<evidence type="ECO:0000256" key="2">
    <source>
        <dbReference type="SAM" id="SignalP"/>
    </source>
</evidence>
<proteinExistence type="inferred from homology"/>
<feature type="chain" id="PRO_5046628190" description="Lipoprotein" evidence="2">
    <location>
        <begin position="32"/>
        <end position="1288"/>
    </location>
</feature>
<accession>A0ABU0M065</accession>
<reference evidence="3" key="1">
    <citation type="submission" date="2023-07" db="EMBL/GenBank/DDBJ databases">
        <title>Genomic Encyclopedia of Type Strains, Phase IV (KMG-IV): sequencing the most valuable type-strain genomes for metagenomic binning, comparative biology and taxonomic classification.</title>
        <authorList>
            <person name="Goeker M."/>
        </authorList>
    </citation>
    <scope>NUCLEOTIDE SEQUENCE [LARGE SCALE GENOMIC DNA]</scope>
    <source>
        <strain evidence="3">DSM 21204</strain>
    </source>
</reference>
<dbReference type="EMBL" id="JAUSWO010000001">
    <property type="protein sequence ID" value="MDQ0514342.1"/>
    <property type="molecule type" value="Genomic_DNA"/>
</dbReference>
<name>A0ABU0M065_9BACT</name>
<feature type="signal peptide" evidence="2">
    <location>
        <begin position="1"/>
        <end position="31"/>
    </location>
</feature>
<organism evidence="3 4">
    <name type="scientific">Mycoplasmoides fastidiosum</name>
    <dbReference type="NCBI Taxonomy" id="92758"/>
    <lineage>
        <taxon>Bacteria</taxon>
        <taxon>Bacillati</taxon>
        <taxon>Mycoplasmatota</taxon>
        <taxon>Mycoplasmoidales</taxon>
        <taxon>Mycoplasmoidaceae</taxon>
        <taxon>Mycoplasmoides</taxon>
    </lineage>
</organism>
<sequence>MSKFFKSKKTNNRIKVKGSLFFLGFSVLVSACAPIFQQQAAVAETPKVEKVNDSVIARINGQDYTLTQATHDFMKTVTGAKNFVKSFNDLLIYNFYNSLLYLSENATPDASFVANKFLGQLSSINTEVNNEYADLEKKALETHPNDTSAQIDYKQASLDSNGGDLIRYRKFKSLAKLRTNFIASLLDDNYLNYSGNNFIDRDTLDNPTNWVNLKFKNNSLVDPLAQIIAEFQDFLFEDWYKYTQPVPVVTVSWNYAGADLKASNGLPILESIYDKEKLLLQGISLPSAPNYNYPAFDDVSQSATNTGAKFKNFVTNINTLINSNAIVSPVTNLSDVTDNTYQMQSLTDLGAASNSSQRNAAILQLYNSNSKIKQSVVNGVASNSLTGDNILKNFLGYNGTASSMTGISIDGSTIFKANTALTNSSTTNNFPTKVYDLIQITDSTTSSNINNKWILYKDDTGVHAVAIDGIGKYDTDTAYLKKLILWRSMRFKNNISTTTGASFDLFATLKSYLETNFDAIMLRYLRQNFAIANTQQINQILRTGNLNILTATASVNNTNVFNGQLNATANLFFNGTYNPFWHNEHVRSSKTKLAELLETASDFLNASFFANKLFSLRQKLTASYSGLVTSEPFTKSSSNYFSNLRNGLAANLPFKIAADYTKDPTDYTKFSATNANDGGYTDLEKVYFNTKQKKNPDDAYKDFLTPGKIQSTYQAYLAKLAEYFRVNTFNLNFEYASEEARRLSRFLHFAADPSVEHGRLLLTDIDHELMELTKNSADQQNGIGNIIQQKLYAQNGIDHYFDFQTNSIKVATTNPGLWNFSETFKTSFENNFYLSKVGEDFTKAPVKQVFGGYKISENRSGYNKLLANLWYQKYYLNSTSGYDLLGVDLLNEYQFFLTLNWLIRDNFANFREYLADYIGFNGIAGFVWQNENRRSATLNWTFGNQAFSATNSNDYKFSENPSNIINTPYINKDKSFSQVTNFNLDQNNWSFAKIGNFDAVGFKGLLKTSDAVAKTNTVVGPLLFQDFELARNTTTSQGQLYNWGNFENLVNSITHIKTFAELNSIVGSLSKAYPNISFDNVNRPTVLSPLPGSKPIRLTLTEKVTALLNIVYGYSYTYRDDSEQIFEESVQRIYRTRPTERNHCDNDQLATDSCAWNGDGTGRITDDAFLAFGGSIKNGTPNSLAPYAISNTASNFTTYVAYMQQINFQDVLSTENFGRFMSQISSDVFMQTLLNTAKLTDVQAKAKFDFLNRNNFQKVVVYDQALRNSLGMQWSVVKAQVSNEEQTN</sequence>
<comment type="caution">
    <text evidence="3">The sequence shown here is derived from an EMBL/GenBank/DDBJ whole genome shotgun (WGS) entry which is preliminary data.</text>
</comment>
<dbReference type="Proteomes" id="UP001240643">
    <property type="component" value="Unassembled WGS sequence"/>
</dbReference>
<evidence type="ECO:0008006" key="5">
    <source>
        <dbReference type="Google" id="ProtNLM"/>
    </source>
</evidence>
<dbReference type="RefSeq" id="WP_256547781.1">
    <property type="nucleotide sequence ID" value="NZ_CP101809.1"/>
</dbReference>
<comment type="similarity">
    <text evidence="1">Belongs to the MG307/MG309/MG338 family.</text>
</comment>
<dbReference type="InterPro" id="IPR022186">
    <property type="entry name" value="DUF3713"/>
</dbReference>
<gene>
    <name evidence="3" type="ORF">J2Z62_000780</name>
</gene>
<evidence type="ECO:0000313" key="3">
    <source>
        <dbReference type="EMBL" id="MDQ0514342.1"/>
    </source>
</evidence>
<evidence type="ECO:0000313" key="4">
    <source>
        <dbReference type="Proteomes" id="UP001240643"/>
    </source>
</evidence>
<evidence type="ECO:0000256" key="1">
    <source>
        <dbReference type="ARBA" id="ARBA00010828"/>
    </source>
</evidence>
<protein>
    <recommendedName>
        <fullName evidence="5">Lipoprotein</fullName>
    </recommendedName>
</protein>
<keyword evidence="4" id="KW-1185">Reference proteome</keyword>
<dbReference type="Pfam" id="PF12506">
    <property type="entry name" value="DUF3713"/>
    <property type="match status" value="1"/>
</dbReference>
<keyword evidence="2" id="KW-0732">Signal</keyword>
<dbReference type="PROSITE" id="PS51257">
    <property type="entry name" value="PROKAR_LIPOPROTEIN"/>
    <property type="match status" value="1"/>
</dbReference>